<dbReference type="AlphaFoldDB" id="A0AAN6V1N5"/>
<dbReference type="RefSeq" id="XP_062636573.1">
    <property type="nucleotide sequence ID" value="XM_062780929.1"/>
</dbReference>
<dbReference type="GeneID" id="87817542"/>
<evidence type="ECO:0000256" key="1">
    <source>
        <dbReference type="SAM" id="MobiDB-lite"/>
    </source>
</evidence>
<evidence type="ECO:0000256" key="2">
    <source>
        <dbReference type="SAM" id="SignalP"/>
    </source>
</evidence>
<keyword evidence="2" id="KW-0732">Signal</keyword>
<reference evidence="3" key="1">
    <citation type="journal article" date="2023" name="Mol. Phylogenet. Evol.">
        <title>Genome-scale phylogeny and comparative genomics of the fungal order Sordariales.</title>
        <authorList>
            <person name="Hensen N."/>
            <person name="Bonometti L."/>
            <person name="Westerberg I."/>
            <person name="Brannstrom I.O."/>
            <person name="Guillou S."/>
            <person name="Cros-Aarteil S."/>
            <person name="Calhoun S."/>
            <person name="Haridas S."/>
            <person name="Kuo A."/>
            <person name="Mondo S."/>
            <person name="Pangilinan J."/>
            <person name="Riley R."/>
            <person name="LaButti K."/>
            <person name="Andreopoulos B."/>
            <person name="Lipzen A."/>
            <person name="Chen C."/>
            <person name="Yan M."/>
            <person name="Daum C."/>
            <person name="Ng V."/>
            <person name="Clum A."/>
            <person name="Steindorff A."/>
            <person name="Ohm R.A."/>
            <person name="Martin F."/>
            <person name="Silar P."/>
            <person name="Natvig D.O."/>
            <person name="Lalanne C."/>
            <person name="Gautier V."/>
            <person name="Ament-Velasquez S.L."/>
            <person name="Kruys A."/>
            <person name="Hutchinson M.I."/>
            <person name="Powell A.J."/>
            <person name="Barry K."/>
            <person name="Miller A.N."/>
            <person name="Grigoriev I.V."/>
            <person name="Debuchy R."/>
            <person name="Gladieux P."/>
            <person name="Hiltunen Thoren M."/>
            <person name="Johannesson H."/>
        </authorList>
    </citation>
    <scope>NUCLEOTIDE SEQUENCE</scope>
    <source>
        <strain evidence="3">CBS 141.50</strain>
    </source>
</reference>
<sequence>MVSFRLLFVATAMLAAPVMAAPGIASAGDSGQLVNNVDGVSEQVKTPQDLAETTDFSQLLSRGEENDIENTPRSVGRPKRSCDSELDLLMLTVDFKTHKV</sequence>
<feature type="chain" id="PRO_5042812634" description="RxLR effector protein" evidence="2">
    <location>
        <begin position="21"/>
        <end position="100"/>
    </location>
</feature>
<reference evidence="3" key="2">
    <citation type="submission" date="2023-05" db="EMBL/GenBank/DDBJ databases">
        <authorList>
            <consortium name="Lawrence Berkeley National Laboratory"/>
            <person name="Steindorff A."/>
            <person name="Hensen N."/>
            <person name="Bonometti L."/>
            <person name="Westerberg I."/>
            <person name="Brannstrom I.O."/>
            <person name="Guillou S."/>
            <person name="Cros-Aarteil S."/>
            <person name="Calhoun S."/>
            <person name="Haridas S."/>
            <person name="Kuo A."/>
            <person name="Mondo S."/>
            <person name="Pangilinan J."/>
            <person name="Riley R."/>
            <person name="Labutti K."/>
            <person name="Andreopoulos B."/>
            <person name="Lipzen A."/>
            <person name="Chen C."/>
            <person name="Yanf M."/>
            <person name="Daum C."/>
            <person name="Ng V."/>
            <person name="Clum A."/>
            <person name="Ohm R."/>
            <person name="Martin F."/>
            <person name="Silar P."/>
            <person name="Natvig D."/>
            <person name="Lalanne C."/>
            <person name="Gautier V."/>
            <person name="Ament-Velasquez S.L."/>
            <person name="Kruys A."/>
            <person name="Hutchinson M.I."/>
            <person name="Powell A.J."/>
            <person name="Barry K."/>
            <person name="Miller A.N."/>
            <person name="Grigoriev I.V."/>
            <person name="Debuchy R."/>
            <person name="Gladieux P."/>
            <person name="Thoren M.H."/>
            <person name="Johannesson H."/>
        </authorList>
    </citation>
    <scope>NUCLEOTIDE SEQUENCE</scope>
    <source>
        <strain evidence="3">CBS 141.50</strain>
    </source>
</reference>
<keyword evidence="4" id="KW-1185">Reference proteome</keyword>
<name>A0AAN6V1N5_9PEZI</name>
<evidence type="ECO:0008006" key="5">
    <source>
        <dbReference type="Google" id="ProtNLM"/>
    </source>
</evidence>
<evidence type="ECO:0000313" key="3">
    <source>
        <dbReference type="EMBL" id="KAK4143202.1"/>
    </source>
</evidence>
<gene>
    <name evidence="3" type="ORF">C8A04DRAFT_29226</name>
</gene>
<feature type="region of interest" description="Disordered" evidence="1">
    <location>
        <begin position="61"/>
        <end position="80"/>
    </location>
</feature>
<proteinExistence type="predicted"/>
<dbReference type="EMBL" id="MU853589">
    <property type="protein sequence ID" value="KAK4143202.1"/>
    <property type="molecule type" value="Genomic_DNA"/>
</dbReference>
<organism evidence="3 4">
    <name type="scientific">Dichotomopilus funicola</name>
    <dbReference type="NCBI Taxonomy" id="1934379"/>
    <lineage>
        <taxon>Eukaryota</taxon>
        <taxon>Fungi</taxon>
        <taxon>Dikarya</taxon>
        <taxon>Ascomycota</taxon>
        <taxon>Pezizomycotina</taxon>
        <taxon>Sordariomycetes</taxon>
        <taxon>Sordariomycetidae</taxon>
        <taxon>Sordariales</taxon>
        <taxon>Chaetomiaceae</taxon>
        <taxon>Dichotomopilus</taxon>
    </lineage>
</organism>
<evidence type="ECO:0000313" key="4">
    <source>
        <dbReference type="Proteomes" id="UP001302676"/>
    </source>
</evidence>
<protein>
    <recommendedName>
        <fullName evidence="5">RxLR effector protein</fullName>
    </recommendedName>
</protein>
<feature type="signal peptide" evidence="2">
    <location>
        <begin position="1"/>
        <end position="20"/>
    </location>
</feature>
<comment type="caution">
    <text evidence="3">The sequence shown here is derived from an EMBL/GenBank/DDBJ whole genome shotgun (WGS) entry which is preliminary data.</text>
</comment>
<dbReference type="Proteomes" id="UP001302676">
    <property type="component" value="Unassembled WGS sequence"/>
</dbReference>
<accession>A0AAN6V1N5</accession>